<keyword evidence="5 8" id="KW-0479">Metal-binding</keyword>
<protein>
    <recommendedName>
        <fullName evidence="12">Cytochrome P450</fullName>
    </recommendedName>
</protein>
<keyword evidence="6" id="KW-1133">Transmembrane helix</keyword>
<dbReference type="GO" id="GO:0016020">
    <property type="term" value="C:membrane"/>
    <property type="evidence" value="ECO:0007669"/>
    <property type="project" value="UniProtKB-SubCell"/>
</dbReference>
<dbReference type="GO" id="GO:0005506">
    <property type="term" value="F:iron ion binding"/>
    <property type="evidence" value="ECO:0007669"/>
    <property type="project" value="InterPro"/>
</dbReference>
<dbReference type="PANTHER" id="PTHR24286">
    <property type="entry name" value="CYTOCHROME P450 26"/>
    <property type="match status" value="1"/>
</dbReference>
<dbReference type="InParanoid" id="V4SPX0"/>
<dbReference type="InterPro" id="IPR001128">
    <property type="entry name" value="Cyt_P450"/>
</dbReference>
<comment type="cofactor">
    <cofactor evidence="8">
        <name>heme</name>
        <dbReference type="ChEBI" id="CHEBI:30413"/>
    </cofactor>
</comment>
<keyword evidence="7 8" id="KW-0408">Iron</keyword>
<dbReference type="KEGG" id="cic:CICLE_v10027226mg"/>
<evidence type="ECO:0000256" key="2">
    <source>
        <dbReference type="ARBA" id="ARBA00004721"/>
    </source>
</evidence>
<evidence type="ECO:0000256" key="3">
    <source>
        <dbReference type="ARBA" id="ARBA00010617"/>
    </source>
</evidence>
<dbReference type="GO" id="GO:0010295">
    <property type="term" value="F:(+)-abscisic acid 8'-hydroxylase activity"/>
    <property type="evidence" value="ECO:0007669"/>
    <property type="project" value="TreeGrafter"/>
</dbReference>
<evidence type="ECO:0000256" key="6">
    <source>
        <dbReference type="ARBA" id="ARBA00022989"/>
    </source>
</evidence>
<dbReference type="InterPro" id="IPR036396">
    <property type="entry name" value="Cyt_P450_sf"/>
</dbReference>
<dbReference type="eggNOG" id="KOG0157">
    <property type="taxonomic scope" value="Eukaryota"/>
</dbReference>
<dbReference type="InterPro" id="IPR017972">
    <property type="entry name" value="Cyt_P450_CS"/>
</dbReference>
<accession>V4SPX0</accession>
<keyword evidence="9" id="KW-0503">Monooxygenase</keyword>
<evidence type="ECO:0000256" key="5">
    <source>
        <dbReference type="ARBA" id="ARBA00022723"/>
    </source>
</evidence>
<dbReference type="GO" id="GO:0016125">
    <property type="term" value="P:sterol metabolic process"/>
    <property type="evidence" value="ECO:0007669"/>
    <property type="project" value="TreeGrafter"/>
</dbReference>
<dbReference type="GO" id="GO:0020037">
    <property type="term" value="F:heme binding"/>
    <property type="evidence" value="ECO:0007669"/>
    <property type="project" value="InterPro"/>
</dbReference>
<dbReference type="InterPro" id="IPR002403">
    <property type="entry name" value="Cyt_P450_E_grp-IV"/>
</dbReference>
<evidence type="ECO:0000256" key="8">
    <source>
        <dbReference type="PIRSR" id="PIRSR602403-1"/>
    </source>
</evidence>
<dbReference type="SUPFAM" id="SSF48264">
    <property type="entry name" value="Cytochrome P450"/>
    <property type="match status" value="1"/>
</dbReference>
<dbReference type="EMBL" id="KI536925">
    <property type="protein sequence ID" value="ESR39131.1"/>
    <property type="molecule type" value="Genomic_DNA"/>
</dbReference>
<evidence type="ECO:0000256" key="9">
    <source>
        <dbReference type="RuleBase" id="RU000461"/>
    </source>
</evidence>
<sequence length="466" mass="53536">MDVFLLYSFFFIILSATSLRNLIKRMSLPKPKLPPGSMGLPYIGETPKLFSQNPDDFFSTRQKRYGEIFKTHILGYKCVMLVNSEAIRYVLVTHAHLFKPTYPRSKERLIGPWALFFHQDGYHTRMRKLVQSSLTPSMVRNSVSCIEATAMSTLDSWSGGRLVNTFHEMKKLSRSLNIGSREWQFVFDVAVLSIFGHLDTGYKEILKKNYSTLDRGYNSFPIYLPGSLYATSLRARRRLDQTLSEIIKERKEKSVADTDLLASLMNYKDENGEHLTDDQIVDNIIGVLFAAHGTTASLLTWILKYMHDDRNLLGAIRAEQKLIYEQNDGEKRGLTLAQTKNMPLTNKVIMESLRMASVVSYTFREAVEDVEYKGHLIPKGWKVLPLFRNVHHNPDFFSEPREFNPSRFEIGPKPNTFMPFGNGVHACPGSELAKLEMLVLLHHLVNEYRNGLPAKFWKLRSDVNVR</sequence>
<comment type="similarity">
    <text evidence="3 9">Belongs to the cytochrome P450 family.</text>
</comment>
<dbReference type="PROSITE" id="PS00086">
    <property type="entry name" value="CYTOCHROME_P450"/>
    <property type="match status" value="1"/>
</dbReference>
<dbReference type="OMA" id="WILKYMH"/>
<comment type="subcellular location">
    <subcellularLocation>
        <location evidence="1">Membrane</location>
        <topology evidence="1">Single-pass membrane protein</topology>
    </subcellularLocation>
</comment>
<dbReference type="Gramene" id="ESR39131">
    <property type="protein sequence ID" value="ESR39131"/>
    <property type="gene ID" value="CICLE_v10027226mg"/>
</dbReference>
<dbReference type="Pfam" id="PF00067">
    <property type="entry name" value="p450"/>
    <property type="match status" value="1"/>
</dbReference>
<keyword evidence="11" id="KW-1185">Reference proteome</keyword>
<dbReference type="STRING" id="85681.V4SPX0"/>
<dbReference type="PRINTS" id="PR00385">
    <property type="entry name" value="P450"/>
</dbReference>
<comment type="pathway">
    <text evidence="2">Secondary metabolite biosynthesis; terpenoid biosynthesis.</text>
</comment>
<dbReference type="Proteomes" id="UP000030687">
    <property type="component" value="Unassembled WGS sequence"/>
</dbReference>
<keyword evidence="8 9" id="KW-0349">Heme</keyword>
<keyword evidence="4" id="KW-0812">Transmembrane</keyword>
<dbReference type="PRINTS" id="PR00465">
    <property type="entry name" value="EP450IV"/>
</dbReference>
<evidence type="ECO:0000313" key="10">
    <source>
        <dbReference type="EMBL" id="ESR39131.1"/>
    </source>
</evidence>
<dbReference type="AlphaFoldDB" id="V4SPX0"/>
<proteinExistence type="inferred from homology"/>
<dbReference type="Gene3D" id="1.10.630.10">
    <property type="entry name" value="Cytochrome P450"/>
    <property type="match status" value="1"/>
</dbReference>
<evidence type="ECO:0008006" key="12">
    <source>
        <dbReference type="Google" id="ProtNLM"/>
    </source>
</evidence>
<dbReference type="PANTHER" id="PTHR24286:SF357">
    <property type="entry name" value="P450, PUTATIVE-RELATED"/>
    <property type="match status" value="1"/>
</dbReference>
<name>V4SPX0_CITCL</name>
<gene>
    <name evidence="10" type="ORF">CICLE_v10027226mg</name>
</gene>
<evidence type="ECO:0000256" key="1">
    <source>
        <dbReference type="ARBA" id="ARBA00004167"/>
    </source>
</evidence>
<feature type="binding site" description="axial binding residue" evidence="8">
    <location>
        <position position="427"/>
    </location>
    <ligand>
        <name>heme</name>
        <dbReference type="ChEBI" id="CHEBI:30413"/>
    </ligand>
    <ligandPart>
        <name>Fe</name>
        <dbReference type="ChEBI" id="CHEBI:18248"/>
    </ligandPart>
</feature>
<evidence type="ECO:0000256" key="4">
    <source>
        <dbReference type="ARBA" id="ARBA00022692"/>
    </source>
</evidence>
<keyword evidence="6" id="KW-0472">Membrane</keyword>
<evidence type="ECO:0000313" key="11">
    <source>
        <dbReference type="Proteomes" id="UP000030687"/>
    </source>
</evidence>
<keyword evidence="9" id="KW-0560">Oxidoreductase</keyword>
<organism evidence="10 11">
    <name type="scientific">Citrus clementina</name>
    <name type="common">Clementine</name>
    <name type="synonym">Citrus deliciosa x Citrus sinensis</name>
    <dbReference type="NCBI Taxonomy" id="85681"/>
    <lineage>
        <taxon>Eukaryota</taxon>
        <taxon>Viridiplantae</taxon>
        <taxon>Streptophyta</taxon>
        <taxon>Embryophyta</taxon>
        <taxon>Tracheophyta</taxon>
        <taxon>Spermatophyta</taxon>
        <taxon>Magnoliopsida</taxon>
        <taxon>eudicotyledons</taxon>
        <taxon>Gunneridae</taxon>
        <taxon>Pentapetalae</taxon>
        <taxon>rosids</taxon>
        <taxon>malvids</taxon>
        <taxon>Sapindales</taxon>
        <taxon>Rutaceae</taxon>
        <taxon>Aurantioideae</taxon>
        <taxon>Citrus</taxon>
    </lineage>
</organism>
<reference evidence="10 11" key="1">
    <citation type="submission" date="2013-10" db="EMBL/GenBank/DDBJ databases">
        <authorList>
            <consortium name="International Citrus Genome Consortium"/>
            <person name="Jenkins J."/>
            <person name="Schmutz J."/>
            <person name="Prochnik S."/>
            <person name="Rokhsar D."/>
            <person name="Gmitter F."/>
            <person name="Ollitrault P."/>
            <person name="Machado M."/>
            <person name="Talon M."/>
            <person name="Wincker P."/>
            <person name="Jaillon O."/>
            <person name="Morgante M."/>
        </authorList>
    </citation>
    <scope>NUCLEOTIDE SEQUENCE</scope>
    <source>
        <strain evidence="11">cv. Clemenules</strain>
    </source>
</reference>
<evidence type="ECO:0000256" key="7">
    <source>
        <dbReference type="ARBA" id="ARBA00023004"/>
    </source>
</evidence>